<feature type="compositionally biased region" description="Low complexity" evidence="1">
    <location>
        <begin position="22"/>
        <end position="74"/>
    </location>
</feature>
<keyword evidence="4" id="KW-1185">Reference proteome</keyword>
<feature type="compositionally biased region" description="Polar residues" evidence="1">
    <location>
        <begin position="232"/>
        <end position="248"/>
    </location>
</feature>
<accession>A0AAN6WY73</accession>
<evidence type="ECO:0000256" key="1">
    <source>
        <dbReference type="SAM" id="MobiDB-lite"/>
    </source>
</evidence>
<organism evidence="3 4">
    <name type="scientific">Podospora australis</name>
    <dbReference type="NCBI Taxonomy" id="1536484"/>
    <lineage>
        <taxon>Eukaryota</taxon>
        <taxon>Fungi</taxon>
        <taxon>Dikarya</taxon>
        <taxon>Ascomycota</taxon>
        <taxon>Pezizomycotina</taxon>
        <taxon>Sordariomycetes</taxon>
        <taxon>Sordariomycetidae</taxon>
        <taxon>Sordariales</taxon>
        <taxon>Podosporaceae</taxon>
        <taxon>Podospora</taxon>
    </lineage>
</organism>
<feature type="compositionally biased region" description="Low complexity" evidence="1">
    <location>
        <begin position="506"/>
        <end position="521"/>
    </location>
</feature>
<sequence length="926" mass="98015">MAPRKRAKPNSTAGGGGGSGKTGETPGSAPATNPTMSSPSQSSPSVSENTNPTPTPTVTPSSSSTTSTPPISIPNQRTPKGVKLDGSGDRASVLGPGSKQVNKTRSWYGSWPRKSSPSTHVARETIMGGTSKPTATADFSRYEMRKPSSSLSVEQSAQPVSSPLANIKGASINTGDGSQDAVSQETQETTKSETAPTEPISQSEDVDMKAAPDAQENTASSTEPGADKPAESQPSAESTAQRPVSTATWLGGWWGKANPELTVTQPATSPEAGVQDTTAIGAANPAPENKPSEHKPAEPALAKAGDTEDGSPKAPGVASEQSTVQDSSAANGGGSWFWYWPGGQSSVAPPEPAKEPEDTVMQDAPPVETNTAPPPPADPTPESAPDTASASTPKAGSTWAFWSRDSGSKSGKKPTAQQDDQGQLAVMGESSENRPKRTNSTELKDSPSKAPSVKSAKKEDSGKQAAAAVQPKTAASLKRTKRDRPESMDLDDAAPVRPSSPKSEPPLKAGPAAKTPTATKASQPNILLPSFSSTYKLKENPSIVKQIARLLVRGRRAPASHVYVTKDVPKIKKALAIGVHGLFPASYLRPMIGQPTGTSIKFANHTAEAIRRWADKNVCGDCEIEKVALEGEGKIGERVENLWKLLLNWIDQIRSADVIIIGCHSQGVPVSIMLLAKLIDMGVVNSARVGVCAMAGVSLGPFPDYKTGMGYLMGSAAELWAFADPQSEVSQRLEASLKAVLEYGARITFIGSIDDQLVPLESSIYTPAHHPYIFRAAFIDGRIHAPDFIAHLVGFALKLRNLGVSDHGLIRELSAPLAGSLYSGEGHSRLYDDEQVYDLAVSHALETTDIGGPVVPCEVHHRQQQSSPANPYHLPWIMRGLLEEDLVKTDLSEETAELVRQFDDWKPVTKALKDVKYRLEAVRSKL</sequence>
<feature type="compositionally biased region" description="Low complexity" evidence="1">
    <location>
        <begin position="183"/>
        <end position="194"/>
    </location>
</feature>
<dbReference type="Proteomes" id="UP001302126">
    <property type="component" value="Unassembled WGS sequence"/>
</dbReference>
<dbReference type="Pfam" id="PF26147">
    <property type="entry name" value="AB_HYDROLASE_YMC0-YMC35"/>
    <property type="match status" value="1"/>
</dbReference>
<name>A0AAN6WY73_9PEZI</name>
<dbReference type="PANTHER" id="PTHR47349:SF1">
    <property type="entry name" value="AER328WP"/>
    <property type="match status" value="1"/>
</dbReference>
<feature type="domain" description="YMC020W-like alpha/beta hydrolase" evidence="2">
    <location>
        <begin position="528"/>
        <end position="885"/>
    </location>
</feature>
<comment type="caution">
    <text evidence="3">The sequence shown here is derived from an EMBL/GenBank/DDBJ whole genome shotgun (WGS) entry which is preliminary data.</text>
</comment>
<reference evidence="3" key="2">
    <citation type="submission" date="2023-05" db="EMBL/GenBank/DDBJ databases">
        <authorList>
            <consortium name="Lawrence Berkeley National Laboratory"/>
            <person name="Steindorff A."/>
            <person name="Hensen N."/>
            <person name="Bonometti L."/>
            <person name="Westerberg I."/>
            <person name="Brannstrom I.O."/>
            <person name="Guillou S."/>
            <person name="Cros-Aarteil S."/>
            <person name="Calhoun S."/>
            <person name="Haridas S."/>
            <person name="Kuo A."/>
            <person name="Mondo S."/>
            <person name="Pangilinan J."/>
            <person name="Riley R."/>
            <person name="Labutti K."/>
            <person name="Andreopoulos B."/>
            <person name="Lipzen A."/>
            <person name="Chen C."/>
            <person name="Yanf M."/>
            <person name="Daum C."/>
            <person name="Ng V."/>
            <person name="Clum A."/>
            <person name="Ohm R."/>
            <person name="Martin F."/>
            <person name="Silar P."/>
            <person name="Natvig D."/>
            <person name="Lalanne C."/>
            <person name="Gautier V."/>
            <person name="Ament-Velasquez S.L."/>
            <person name="Kruys A."/>
            <person name="Hutchinson M.I."/>
            <person name="Powell A.J."/>
            <person name="Barry K."/>
            <person name="Miller A.N."/>
            <person name="Grigoriev I.V."/>
            <person name="Debuchy R."/>
            <person name="Gladieux P."/>
            <person name="Thoren M.H."/>
            <person name="Johannesson H."/>
        </authorList>
    </citation>
    <scope>NUCLEOTIDE SEQUENCE</scope>
    <source>
        <strain evidence="3">PSN309</strain>
    </source>
</reference>
<feature type="compositionally biased region" description="Polar residues" evidence="1">
    <location>
        <begin position="171"/>
        <end position="182"/>
    </location>
</feature>
<gene>
    <name evidence="3" type="ORF">QBC35DRAFT_490143</name>
</gene>
<dbReference type="PANTHER" id="PTHR47349">
    <property type="entry name" value="CHROMOSOME 8, WHOLE GENOME SHOTGUN SEQUENCE"/>
    <property type="match status" value="1"/>
</dbReference>
<dbReference type="AlphaFoldDB" id="A0AAN6WY73"/>
<proteinExistence type="predicted"/>
<reference evidence="3" key="1">
    <citation type="journal article" date="2023" name="Mol. Phylogenet. Evol.">
        <title>Genome-scale phylogeny and comparative genomics of the fungal order Sordariales.</title>
        <authorList>
            <person name="Hensen N."/>
            <person name="Bonometti L."/>
            <person name="Westerberg I."/>
            <person name="Brannstrom I.O."/>
            <person name="Guillou S."/>
            <person name="Cros-Aarteil S."/>
            <person name="Calhoun S."/>
            <person name="Haridas S."/>
            <person name="Kuo A."/>
            <person name="Mondo S."/>
            <person name="Pangilinan J."/>
            <person name="Riley R."/>
            <person name="LaButti K."/>
            <person name="Andreopoulos B."/>
            <person name="Lipzen A."/>
            <person name="Chen C."/>
            <person name="Yan M."/>
            <person name="Daum C."/>
            <person name="Ng V."/>
            <person name="Clum A."/>
            <person name="Steindorff A."/>
            <person name="Ohm R.A."/>
            <person name="Martin F."/>
            <person name="Silar P."/>
            <person name="Natvig D.O."/>
            <person name="Lalanne C."/>
            <person name="Gautier V."/>
            <person name="Ament-Velasquez S.L."/>
            <person name="Kruys A."/>
            <person name="Hutchinson M.I."/>
            <person name="Powell A.J."/>
            <person name="Barry K."/>
            <person name="Miller A.N."/>
            <person name="Grigoriev I.V."/>
            <person name="Debuchy R."/>
            <person name="Gladieux P."/>
            <person name="Hiltunen Thoren M."/>
            <person name="Johannesson H."/>
        </authorList>
    </citation>
    <scope>NUCLEOTIDE SEQUENCE</scope>
    <source>
        <strain evidence="3">PSN309</strain>
    </source>
</reference>
<evidence type="ECO:0000313" key="4">
    <source>
        <dbReference type="Proteomes" id="UP001302126"/>
    </source>
</evidence>
<evidence type="ECO:0000259" key="2">
    <source>
        <dbReference type="Pfam" id="PF26147"/>
    </source>
</evidence>
<feature type="compositionally biased region" description="Polar residues" evidence="1">
    <location>
        <begin position="99"/>
        <end position="119"/>
    </location>
</feature>
<protein>
    <recommendedName>
        <fullName evidence="2">YMC020W-like alpha/beta hydrolase domain-containing protein</fullName>
    </recommendedName>
</protein>
<dbReference type="InterPro" id="IPR058933">
    <property type="entry name" value="YMC020W-like_ab_hydrolase"/>
</dbReference>
<feature type="compositionally biased region" description="Polar residues" evidence="1">
    <location>
        <begin position="147"/>
        <end position="164"/>
    </location>
</feature>
<feature type="compositionally biased region" description="Low complexity" evidence="1">
    <location>
        <begin position="463"/>
        <end position="475"/>
    </location>
</feature>
<dbReference type="InterPro" id="IPR058934">
    <property type="entry name" value="YMC020W-like"/>
</dbReference>
<feature type="compositionally biased region" description="Polar residues" evidence="1">
    <location>
        <begin position="319"/>
        <end position="330"/>
    </location>
</feature>
<feature type="region of interest" description="Disordered" evidence="1">
    <location>
        <begin position="1"/>
        <end position="525"/>
    </location>
</feature>
<evidence type="ECO:0000313" key="3">
    <source>
        <dbReference type="EMBL" id="KAK4190365.1"/>
    </source>
</evidence>
<dbReference type="EMBL" id="MU864366">
    <property type="protein sequence ID" value="KAK4190365.1"/>
    <property type="molecule type" value="Genomic_DNA"/>
</dbReference>